<comment type="caution">
    <text evidence="2">The sequence shown here is derived from an EMBL/GenBank/DDBJ whole genome shotgun (WGS) entry which is preliminary data.</text>
</comment>
<proteinExistence type="predicted"/>
<dbReference type="Pfam" id="PF11751">
    <property type="entry name" value="PorP_SprF"/>
    <property type="match status" value="1"/>
</dbReference>
<dbReference type="RefSeq" id="WP_159581523.1">
    <property type="nucleotide sequence ID" value="NZ_JBIPKE010000020.1"/>
</dbReference>
<keyword evidence="1" id="KW-0732">Signal</keyword>
<sequence>MKIFTFCSILLVSGFSLSAQDFLGSSSYFMNPFSLNTAYSAPGGDLFAAFQANKYTGSQSEKGAEYISFGTYYGLGRGLSSGLRMNSQSLGMINYQGLDVSLAYMAGITEDHYLSFSLAAGLLREKLESSDVKYSPYVDQDDPLLNSDNVYDHTQLTLGGGFVYNVYKFQLSYYMPYLVKGNESLKFDFNTLAKFTYTHYKSIVSVENYVMYRYFHDGSGFYDGGLLVGWSKTLWLNLAYRSTKSVNAGVAFENSGFKVGYSYNHPFGEFNELITGKHELTVTYSVEDLGRRRPYFFRKSR</sequence>
<feature type="chain" id="PRO_5047424376" evidence="1">
    <location>
        <begin position="20"/>
        <end position="301"/>
    </location>
</feature>
<evidence type="ECO:0000313" key="2">
    <source>
        <dbReference type="EMBL" id="MFH6985647.1"/>
    </source>
</evidence>
<gene>
    <name evidence="2" type="ORF">ACHKAR_19500</name>
</gene>
<feature type="signal peptide" evidence="1">
    <location>
        <begin position="1"/>
        <end position="19"/>
    </location>
</feature>
<protein>
    <submittedName>
        <fullName evidence="2">Type IX secretion system membrane protein PorP/SprF</fullName>
    </submittedName>
</protein>
<organism evidence="2 3">
    <name type="scientific">Marinoscillum luteum</name>
    <dbReference type="NCBI Taxonomy" id="861051"/>
    <lineage>
        <taxon>Bacteria</taxon>
        <taxon>Pseudomonadati</taxon>
        <taxon>Bacteroidota</taxon>
        <taxon>Cytophagia</taxon>
        <taxon>Cytophagales</taxon>
        <taxon>Reichenbachiellaceae</taxon>
        <taxon>Marinoscillum</taxon>
    </lineage>
</organism>
<reference evidence="2 3" key="1">
    <citation type="journal article" date="2013" name="Int. J. Syst. Evol. Microbiol.">
        <title>Marinoscillum luteum sp. nov., isolated from marine sediment.</title>
        <authorList>
            <person name="Cha I.T."/>
            <person name="Park S.J."/>
            <person name="Kim S.J."/>
            <person name="Kim J.G."/>
            <person name="Jung M.Y."/>
            <person name="Shin K.S."/>
            <person name="Kwon K.K."/>
            <person name="Yang S.H."/>
            <person name="Seo Y.S."/>
            <person name="Rhee S.K."/>
        </authorList>
    </citation>
    <scope>NUCLEOTIDE SEQUENCE [LARGE SCALE GENOMIC DNA]</scope>
    <source>
        <strain evidence="2 3">KCTC 23939</strain>
    </source>
</reference>
<keyword evidence="3" id="KW-1185">Reference proteome</keyword>
<evidence type="ECO:0000256" key="1">
    <source>
        <dbReference type="SAM" id="SignalP"/>
    </source>
</evidence>
<dbReference type="InterPro" id="IPR019861">
    <property type="entry name" value="PorP/SprF_Bacteroidetes"/>
</dbReference>
<evidence type="ECO:0000313" key="3">
    <source>
        <dbReference type="Proteomes" id="UP001610063"/>
    </source>
</evidence>
<dbReference type="Proteomes" id="UP001610063">
    <property type="component" value="Unassembled WGS sequence"/>
</dbReference>
<dbReference type="EMBL" id="JBIPKE010000020">
    <property type="protein sequence ID" value="MFH6985647.1"/>
    <property type="molecule type" value="Genomic_DNA"/>
</dbReference>
<accession>A0ABW7NDT9</accession>
<name>A0ABW7NDT9_9BACT</name>